<dbReference type="Pfam" id="PF02934">
    <property type="entry name" value="GatB_N"/>
    <property type="match status" value="1"/>
</dbReference>
<dbReference type="EMBL" id="JACGCM010002279">
    <property type="protein sequence ID" value="KAF6142124.1"/>
    <property type="molecule type" value="Genomic_DNA"/>
</dbReference>
<dbReference type="GO" id="GO:0005524">
    <property type="term" value="F:ATP binding"/>
    <property type="evidence" value="ECO:0007669"/>
    <property type="project" value="UniProtKB-KW"/>
</dbReference>
<feature type="domain" description="Aspartyl/Glutamyl-tRNA(Gln) amidotransferase subunit B/E catalytic" evidence="5">
    <location>
        <begin position="8"/>
        <end position="163"/>
    </location>
</feature>
<dbReference type="SUPFAM" id="SSF55931">
    <property type="entry name" value="Glutamine synthetase/guanido kinase"/>
    <property type="match status" value="1"/>
</dbReference>
<dbReference type="GO" id="GO:0050567">
    <property type="term" value="F:glutaminyl-tRNA synthase (glutamine-hydrolyzing) activity"/>
    <property type="evidence" value="ECO:0007669"/>
    <property type="project" value="TreeGrafter"/>
</dbReference>
<evidence type="ECO:0000256" key="1">
    <source>
        <dbReference type="ARBA" id="ARBA00022598"/>
    </source>
</evidence>
<organism evidence="6 7">
    <name type="scientific">Kingdonia uniflora</name>
    <dbReference type="NCBI Taxonomy" id="39325"/>
    <lineage>
        <taxon>Eukaryota</taxon>
        <taxon>Viridiplantae</taxon>
        <taxon>Streptophyta</taxon>
        <taxon>Embryophyta</taxon>
        <taxon>Tracheophyta</taxon>
        <taxon>Spermatophyta</taxon>
        <taxon>Magnoliopsida</taxon>
        <taxon>Ranunculales</taxon>
        <taxon>Circaeasteraceae</taxon>
        <taxon>Kingdonia</taxon>
    </lineage>
</organism>
<keyword evidence="4" id="KW-0648">Protein biosynthesis</keyword>
<dbReference type="PANTHER" id="PTHR11659">
    <property type="entry name" value="GLUTAMYL-TRNA GLN AMIDOTRANSFERASE SUBUNIT B MITOCHONDRIAL AND PROKARYOTIC PET112-RELATED"/>
    <property type="match status" value="1"/>
</dbReference>
<dbReference type="GO" id="GO:0070681">
    <property type="term" value="P:glutaminyl-tRNAGln biosynthesis via transamidation"/>
    <property type="evidence" value="ECO:0007669"/>
    <property type="project" value="TreeGrafter"/>
</dbReference>
<keyword evidence="2" id="KW-0547">Nucleotide-binding</keyword>
<protein>
    <recommendedName>
        <fullName evidence="5">Aspartyl/Glutamyl-tRNA(Gln) amidotransferase subunit B/E catalytic domain-containing protein</fullName>
    </recommendedName>
</protein>
<dbReference type="InterPro" id="IPR006075">
    <property type="entry name" value="Asn/Gln-tRNA_Trfase_suB/E_cat"/>
</dbReference>
<reference evidence="6 7" key="1">
    <citation type="journal article" date="2020" name="IScience">
        <title>Genome Sequencing of the Endangered Kingdonia uniflora (Circaeasteraceae, Ranunculales) Reveals Potential Mechanisms of Evolutionary Specialization.</title>
        <authorList>
            <person name="Sun Y."/>
            <person name="Deng T."/>
            <person name="Zhang A."/>
            <person name="Moore M.J."/>
            <person name="Landis J.B."/>
            <person name="Lin N."/>
            <person name="Zhang H."/>
            <person name="Zhang X."/>
            <person name="Huang J."/>
            <person name="Zhang X."/>
            <person name="Sun H."/>
            <person name="Wang H."/>
        </authorList>
    </citation>
    <scope>NUCLEOTIDE SEQUENCE [LARGE SCALE GENOMIC DNA]</scope>
    <source>
        <strain evidence="6">TB1705</strain>
        <tissue evidence="6">Leaf</tissue>
    </source>
</reference>
<dbReference type="InterPro" id="IPR017959">
    <property type="entry name" value="Asn/Gln-tRNA_amidoTrfase_suB/E"/>
</dbReference>
<comment type="caution">
    <text evidence="6">The sequence shown here is derived from an EMBL/GenBank/DDBJ whole genome shotgun (WGS) entry which is preliminary data.</text>
</comment>
<evidence type="ECO:0000313" key="6">
    <source>
        <dbReference type="EMBL" id="KAF6142124.1"/>
    </source>
</evidence>
<keyword evidence="1" id="KW-0436">Ligase</keyword>
<evidence type="ECO:0000313" key="7">
    <source>
        <dbReference type="Proteomes" id="UP000541444"/>
    </source>
</evidence>
<evidence type="ECO:0000259" key="5">
    <source>
        <dbReference type="Pfam" id="PF02934"/>
    </source>
</evidence>
<dbReference type="InterPro" id="IPR014746">
    <property type="entry name" value="Gln_synth/guanido_kin_cat_dom"/>
</dbReference>
<dbReference type="PANTHER" id="PTHR11659:SF0">
    <property type="entry name" value="GLUTAMYL-TRNA(GLN) AMIDOTRANSFERASE SUBUNIT B, MITOCHONDRIAL"/>
    <property type="match status" value="1"/>
</dbReference>
<name>A0A7J7LHZ3_9MAGN</name>
<sequence>MVPLPLWIATITKVFCSCPYLYGSHFNSNNCPIYIGLPCALTVMNSKVIELTVKLGLTLNSNLSLNSKFDRKQYFYPDLPKGYQILQGGFIDVDLHLEFGGGHKKFGITRVHMEEDLRNGAQVDLNKVGVPLLKIVSKPDMRTCIGDAEYATEIQRFVHYLGVEIKKVNSFLAIHKAINIEISRQALLDSQSLGDKIVQETKLWEEGSQRKITMRKKEGLADYRYFLEPDLPEVVITIYHIDSIHSTLLELLEMKRRKYEEMGLSMQDVLFLAKHW</sequence>
<keyword evidence="3" id="KW-0067">ATP-binding</keyword>
<evidence type="ECO:0000256" key="2">
    <source>
        <dbReference type="ARBA" id="ARBA00022741"/>
    </source>
</evidence>
<accession>A0A7J7LHZ3</accession>
<dbReference type="Proteomes" id="UP000541444">
    <property type="component" value="Unassembled WGS sequence"/>
</dbReference>
<dbReference type="OrthoDB" id="1722066at2759"/>
<dbReference type="GO" id="GO:0006412">
    <property type="term" value="P:translation"/>
    <property type="evidence" value="ECO:0007669"/>
    <property type="project" value="UniProtKB-KW"/>
</dbReference>
<evidence type="ECO:0000256" key="3">
    <source>
        <dbReference type="ARBA" id="ARBA00022840"/>
    </source>
</evidence>
<proteinExistence type="predicted"/>
<keyword evidence="7" id="KW-1185">Reference proteome</keyword>
<evidence type="ECO:0000256" key="4">
    <source>
        <dbReference type="ARBA" id="ARBA00022917"/>
    </source>
</evidence>
<gene>
    <name evidence="6" type="ORF">GIB67_037042</name>
</gene>
<dbReference type="AlphaFoldDB" id="A0A7J7LHZ3"/>